<accession>A0A5C2RW50</accession>
<dbReference type="EMBL" id="ML122294">
    <property type="protein sequence ID" value="RPD55614.1"/>
    <property type="molecule type" value="Genomic_DNA"/>
</dbReference>
<keyword evidence="2" id="KW-1185">Reference proteome</keyword>
<sequence>MWWAGEKACTWVLEPDDERLVECIRPQQTAPPGLTSSSIMKTLFVLASLALSALAQQALIISPTNGSTITAGSTLVVDVHQDESATDDVQVAVVLGLAPCLTGPCGTPGEPGVGTILFKGEFNPQRDPSAPEKGLHQTFTVQVPQFSDQGDNILSLTHLQMVGAVKEASLQTNGIVVNVA</sequence>
<evidence type="ECO:0000313" key="2">
    <source>
        <dbReference type="Proteomes" id="UP000313359"/>
    </source>
</evidence>
<name>A0A5C2RW50_9APHY</name>
<dbReference type="OrthoDB" id="2841294at2759"/>
<organism evidence="1 2">
    <name type="scientific">Lentinus tigrinus ALCF2SS1-6</name>
    <dbReference type="NCBI Taxonomy" id="1328759"/>
    <lineage>
        <taxon>Eukaryota</taxon>
        <taxon>Fungi</taxon>
        <taxon>Dikarya</taxon>
        <taxon>Basidiomycota</taxon>
        <taxon>Agaricomycotina</taxon>
        <taxon>Agaricomycetes</taxon>
        <taxon>Polyporales</taxon>
        <taxon>Polyporaceae</taxon>
        <taxon>Lentinus</taxon>
    </lineage>
</organism>
<evidence type="ECO:0000313" key="1">
    <source>
        <dbReference type="EMBL" id="RPD55614.1"/>
    </source>
</evidence>
<dbReference type="InterPro" id="IPR045469">
    <property type="entry name" value="Nis1"/>
</dbReference>
<proteinExistence type="predicted"/>
<dbReference type="Pfam" id="PF19271">
    <property type="entry name" value="Nis1"/>
    <property type="match status" value="1"/>
</dbReference>
<reference evidence="1" key="1">
    <citation type="journal article" date="2018" name="Genome Biol. Evol.">
        <title>Genomics and development of Lentinus tigrinus, a white-rot wood-decaying mushroom with dimorphic fruiting bodies.</title>
        <authorList>
            <person name="Wu B."/>
            <person name="Xu Z."/>
            <person name="Knudson A."/>
            <person name="Carlson A."/>
            <person name="Chen N."/>
            <person name="Kovaka S."/>
            <person name="LaButti K."/>
            <person name="Lipzen A."/>
            <person name="Pennachio C."/>
            <person name="Riley R."/>
            <person name="Schakwitz W."/>
            <person name="Umezawa K."/>
            <person name="Ohm R.A."/>
            <person name="Grigoriev I.V."/>
            <person name="Nagy L.G."/>
            <person name="Gibbons J."/>
            <person name="Hibbett D."/>
        </authorList>
    </citation>
    <scope>NUCLEOTIDE SEQUENCE [LARGE SCALE GENOMIC DNA]</scope>
    <source>
        <strain evidence="1">ALCF2SS1-6</strain>
    </source>
</reference>
<dbReference type="Proteomes" id="UP000313359">
    <property type="component" value="Unassembled WGS sequence"/>
</dbReference>
<gene>
    <name evidence="1" type="ORF">L227DRAFT_302921</name>
</gene>
<dbReference type="AlphaFoldDB" id="A0A5C2RW50"/>
<protein>
    <submittedName>
        <fullName evidence="1">Uncharacterized protein</fullName>
    </submittedName>
</protein>